<dbReference type="OrthoDB" id="60033at2759"/>
<reference evidence="1" key="1">
    <citation type="submission" date="2013-12" db="EMBL/GenBank/DDBJ databases">
        <title>The Genome Sequence of Aphanomyces astaci APO3.</title>
        <authorList>
            <consortium name="The Broad Institute Genomics Platform"/>
            <person name="Russ C."/>
            <person name="Tyler B."/>
            <person name="van West P."/>
            <person name="Dieguez-Uribeondo J."/>
            <person name="Young S.K."/>
            <person name="Zeng Q."/>
            <person name="Gargeya S."/>
            <person name="Fitzgerald M."/>
            <person name="Abouelleil A."/>
            <person name="Alvarado L."/>
            <person name="Chapman S.B."/>
            <person name="Gainer-Dewar J."/>
            <person name="Goldberg J."/>
            <person name="Griggs A."/>
            <person name="Gujja S."/>
            <person name="Hansen M."/>
            <person name="Howarth C."/>
            <person name="Imamovic A."/>
            <person name="Ireland A."/>
            <person name="Larimer J."/>
            <person name="McCowan C."/>
            <person name="Murphy C."/>
            <person name="Pearson M."/>
            <person name="Poon T.W."/>
            <person name="Priest M."/>
            <person name="Roberts A."/>
            <person name="Saif S."/>
            <person name="Shea T."/>
            <person name="Sykes S."/>
            <person name="Wortman J."/>
            <person name="Nusbaum C."/>
            <person name="Birren B."/>
        </authorList>
    </citation>
    <scope>NUCLEOTIDE SEQUENCE [LARGE SCALE GENOMIC DNA]</scope>
    <source>
        <strain evidence="1">APO3</strain>
    </source>
</reference>
<sequence length="70" mass="8152">MSNNKTRTTGVPKFLRHLYAILHTEDSSIMSWSMDGMCIQLFNVKRLEAEVRHGDSMLGLNRRVYMYSTL</sequence>
<protein>
    <recommendedName>
        <fullName evidence="2">HSF-type DNA-binding domain-containing protein</fullName>
    </recommendedName>
</protein>
<dbReference type="GeneID" id="20802186"/>
<dbReference type="STRING" id="112090.W4HBL7"/>
<proteinExistence type="predicted"/>
<evidence type="ECO:0008006" key="2">
    <source>
        <dbReference type="Google" id="ProtNLM"/>
    </source>
</evidence>
<dbReference type="EMBL" id="KI913114">
    <property type="protein sequence ID" value="ETV88654.1"/>
    <property type="molecule type" value="Genomic_DNA"/>
</dbReference>
<organism evidence="1">
    <name type="scientific">Aphanomyces astaci</name>
    <name type="common">Crayfish plague agent</name>
    <dbReference type="NCBI Taxonomy" id="112090"/>
    <lineage>
        <taxon>Eukaryota</taxon>
        <taxon>Sar</taxon>
        <taxon>Stramenopiles</taxon>
        <taxon>Oomycota</taxon>
        <taxon>Saprolegniomycetes</taxon>
        <taxon>Saprolegniales</taxon>
        <taxon>Verrucalvaceae</taxon>
        <taxon>Aphanomyces</taxon>
    </lineage>
</organism>
<dbReference type="RefSeq" id="XP_009821054.1">
    <property type="nucleotide sequence ID" value="XM_009822752.1"/>
</dbReference>
<dbReference type="AlphaFoldDB" id="W4HBL7"/>
<evidence type="ECO:0000313" key="1">
    <source>
        <dbReference type="EMBL" id="ETV88654.1"/>
    </source>
</evidence>
<dbReference type="VEuPathDB" id="FungiDB:H257_00190"/>
<name>W4HBL7_APHAT</name>
<gene>
    <name evidence="1" type="ORF">H257_00190</name>
</gene>
<accession>W4HBL7</accession>